<proteinExistence type="predicted"/>
<keyword evidence="3" id="KW-1185">Reference proteome</keyword>
<evidence type="ECO:0000313" key="3">
    <source>
        <dbReference type="Proteomes" id="UP001141336"/>
    </source>
</evidence>
<dbReference type="Pfam" id="PF01979">
    <property type="entry name" value="Amidohydro_1"/>
    <property type="match status" value="1"/>
</dbReference>
<evidence type="ECO:0000313" key="2">
    <source>
        <dbReference type="EMBL" id="MCZ0862876.1"/>
    </source>
</evidence>
<gene>
    <name evidence="2" type="ORF">O0S09_06365</name>
</gene>
<sequence length="341" mass="36495">MPDGEVQGLAFCGETFSPRNVSISIEKGSITCIAESKKPVTRWIAPAFFNAHTHIADTVAMDTPVGGRPLADLVAPPDGLKHRILRATPDVRLSAAMQETMQFMHATGTAAFAEFREGGEDGVRLLQQAVIPGIHPVIFGRDGGEFSADGLGLSSAKHPAADLAAVERARAAGKRIAIHAGEAGTKDIDDAFALDPDFIIHATYFEDRHIREAADRNIPLVLCPRSNWILGGTTTAARPPVRKMIDAGCTLWLGTDNVMFVAPDMFAECAFLTTVYKTSPEETLTMATGGFSLLGHRGIIEEGEPANLICLDPGYAKEWTQSPALSLVSRIGSRSVRAVYG</sequence>
<dbReference type="InterPro" id="IPR006680">
    <property type="entry name" value="Amidohydro-rel"/>
</dbReference>
<dbReference type="InterPro" id="IPR032466">
    <property type="entry name" value="Metal_Hydrolase"/>
</dbReference>
<dbReference type="SUPFAM" id="SSF51556">
    <property type="entry name" value="Metallo-dependent hydrolases"/>
    <property type="match status" value="1"/>
</dbReference>
<dbReference type="PANTHER" id="PTHR43794:SF5">
    <property type="entry name" value="CHLOROHYDROLASE FAMILY PROTEIN"/>
    <property type="match status" value="1"/>
</dbReference>
<accession>A0ABT4IMT7</accession>
<name>A0ABT4IMT7_9EURY</name>
<dbReference type="Gene3D" id="3.20.20.140">
    <property type="entry name" value="Metal-dependent hydrolases"/>
    <property type="match status" value="1"/>
</dbReference>
<reference evidence="2" key="1">
    <citation type="submission" date="2022-12" db="EMBL/GenBank/DDBJ databases">
        <title>Isolation and characterisation of novel Methanocorpusculum spp. from native Australian herbivores indicates the genus is ancestrally host-associated.</title>
        <authorList>
            <person name="Volmer J.G."/>
            <person name="Soo R.M."/>
            <person name="Evans P.N."/>
            <person name="Hoedt E.C."/>
            <person name="Astorga Alsina A.L."/>
            <person name="Woodcroft B.J."/>
            <person name="Tyson G.W."/>
            <person name="Hugenholtz P."/>
            <person name="Morrison M."/>
        </authorList>
    </citation>
    <scope>NUCLEOTIDE SEQUENCE</scope>
    <source>
        <strain evidence="2">CW153</strain>
    </source>
</reference>
<dbReference type="InterPro" id="IPR050287">
    <property type="entry name" value="MTA/SAH_deaminase"/>
</dbReference>
<dbReference type="RefSeq" id="WP_268923133.1">
    <property type="nucleotide sequence ID" value="NZ_JAPTGC010000007.1"/>
</dbReference>
<feature type="domain" description="Amidohydrolase-related" evidence="1">
    <location>
        <begin position="89"/>
        <end position="317"/>
    </location>
</feature>
<organism evidence="2 3">
    <name type="scientific">Methanocorpusculum vombati</name>
    <dbReference type="NCBI Taxonomy" id="3002864"/>
    <lineage>
        <taxon>Archaea</taxon>
        <taxon>Methanobacteriati</taxon>
        <taxon>Methanobacteriota</taxon>
        <taxon>Stenosarchaea group</taxon>
        <taxon>Methanomicrobia</taxon>
        <taxon>Methanomicrobiales</taxon>
        <taxon>Methanocorpusculaceae</taxon>
        <taxon>Methanocorpusculum</taxon>
    </lineage>
</organism>
<evidence type="ECO:0000259" key="1">
    <source>
        <dbReference type="Pfam" id="PF01979"/>
    </source>
</evidence>
<dbReference type="PANTHER" id="PTHR43794">
    <property type="entry name" value="AMINOHYDROLASE SSNA-RELATED"/>
    <property type="match status" value="1"/>
</dbReference>
<comment type="caution">
    <text evidence="2">The sequence shown here is derived from an EMBL/GenBank/DDBJ whole genome shotgun (WGS) entry which is preliminary data.</text>
</comment>
<protein>
    <submittedName>
        <fullName evidence="2">Amidohydrolase family protein</fullName>
    </submittedName>
</protein>
<dbReference type="EMBL" id="JAPTGC010000007">
    <property type="protein sequence ID" value="MCZ0862876.1"/>
    <property type="molecule type" value="Genomic_DNA"/>
</dbReference>
<dbReference type="Proteomes" id="UP001141336">
    <property type="component" value="Unassembled WGS sequence"/>
</dbReference>